<keyword evidence="4 6" id="KW-1133">Transmembrane helix</keyword>
<dbReference type="Pfam" id="PF02077">
    <property type="entry name" value="SURF4"/>
    <property type="match status" value="1"/>
</dbReference>
<feature type="transmembrane region" description="Helical" evidence="6">
    <location>
        <begin position="145"/>
        <end position="166"/>
    </location>
</feature>
<evidence type="ECO:0000313" key="8">
    <source>
        <dbReference type="Proteomes" id="UP001158576"/>
    </source>
</evidence>
<evidence type="ECO:0000256" key="5">
    <source>
        <dbReference type="ARBA" id="ARBA00023136"/>
    </source>
</evidence>
<evidence type="ECO:0000256" key="6">
    <source>
        <dbReference type="SAM" id="Phobius"/>
    </source>
</evidence>
<feature type="transmembrane region" description="Helical" evidence="6">
    <location>
        <begin position="60"/>
        <end position="81"/>
    </location>
</feature>
<gene>
    <name evidence="7" type="ORF">OKIOD_LOCUS9969</name>
</gene>
<proteinExistence type="inferred from homology"/>
<organism evidence="7 8">
    <name type="scientific">Oikopleura dioica</name>
    <name type="common">Tunicate</name>
    <dbReference type="NCBI Taxonomy" id="34765"/>
    <lineage>
        <taxon>Eukaryota</taxon>
        <taxon>Metazoa</taxon>
        <taxon>Chordata</taxon>
        <taxon>Tunicata</taxon>
        <taxon>Appendicularia</taxon>
        <taxon>Copelata</taxon>
        <taxon>Oikopleuridae</taxon>
        <taxon>Oikopleura</taxon>
    </lineage>
</organism>
<feature type="transmembrane region" description="Helical" evidence="6">
    <location>
        <begin position="21"/>
        <end position="40"/>
    </location>
</feature>
<keyword evidence="8" id="KW-1185">Reference proteome</keyword>
<feature type="transmembrane region" description="Helical" evidence="6">
    <location>
        <begin position="88"/>
        <end position="108"/>
    </location>
</feature>
<keyword evidence="5 6" id="KW-0472">Membrane</keyword>
<dbReference type="Proteomes" id="UP001158576">
    <property type="component" value="Chromosome 1"/>
</dbReference>
<protein>
    <submittedName>
        <fullName evidence="7">Oidioi.mRNA.OKI2018_I69.chr1.g1204.t1.cds</fullName>
    </submittedName>
</protein>
<comment type="subcellular location">
    <subcellularLocation>
        <location evidence="1">Membrane</location>
        <topology evidence="1">Multi-pass membrane protein</topology>
    </subcellularLocation>
</comment>
<evidence type="ECO:0000256" key="4">
    <source>
        <dbReference type="ARBA" id="ARBA00022989"/>
    </source>
</evidence>
<name>A0ABN7STJ5_OIKDI</name>
<keyword evidence="3 6" id="KW-0812">Transmembrane</keyword>
<dbReference type="EMBL" id="OU015566">
    <property type="protein sequence ID" value="CAG5104337.1"/>
    <property type="molecule type" value="Genomic_DNA"/>
</dbReference>
<evidence type="ECO:0000313" key="7">
    <source>
        <dbReference type="EMBL" id="CAG5104337.1"/>
    </source>
</evidence>
<accession>A0ABN7STJ5</accession>
<reference evidence="7 8" key="1">
    <citation type="submission" date="2021-04" db="EMBL/GenBank/DDBJ databases">
        <authorList>
            <person name="Bliznina A."/>
        </authorList>
    </citation>
    <scope>NUCLEOTIDE SEQUENCE [LARGE SCALE GENOMIC DNA]</scope>
</reference>
<dbReference type="InterPro" id="IPR002995">
    <property type="entry name" value="Surf4"/>
</dbReference>
<evidence type="ECO:0000256" key="3">
    <source>
        <dbReference type="ARBA" id="ARBA00022692"/>
    </source>
</evidence>
<feature type="transmembrane region" description="Helical" evidence="6">
    <location>
        <begin position="114"/>
        <end position="133"/>
    </location>
</feature>
<evidence type="ECO:0000256" key="2">
    <source>
        <dbReference type="ARBA" id="ARBA00006945"/>
    </source>
</evidence>
<sequence length="177" mass="19854">MQGMIKSFGNFLKSKKTKLALLSRILLVSTFIDDGTRMLWFDSHLVEYASENTVGVTDSYFGYLMFLLNAIFSIGGSITLLAGKRPQLGCFILAAATVTQILITLFGYKTQLAAITFIVLTFLHAFINYDFWLYFGTWDYENKKFLFFQSLSAIGGIMQILVYGAGEISVDAILKKD</sequence>
<comment type="similarity">
    <text evidence="2">Belongs to the SURF4 family.</text>
</comment>
<evidence type="ECO:0000256" key="1">
    <source>
        <dbReference type="ARBA" id="ARBA00004141"/>
    </source>
</evidence>